<comment type="caution">
    <text evidence="4">The sequence shown here is derived from an EMBL/GenBank/DDBJ whole genome shotgun (WGS) entry which is preliminary data.</text>
</comment>
<name>A0A0L6U7V8_9BASI</name>
<sequence length="311" mass="35646">MSPVIRFLLIFPGVETLKCDMDLDDDTKLDTLLPQGAEEQTQTPVESPPALDHRENISDQDETDSREEDSSDDSEVKNQLVDQVNSIKSCKIWENYSGKPPNPLNTTWVFKIKDNTQGDPNTQFDVQGAFLHAPLSEDVFIKTPKGVNCPKPYLQLNKFLSSLKQSPKNWYETLTGWLHSIGFTKSNCDPCSYICDDNISRVFFHVDNLILVGPEKNFKQEFEARFSNSSCHEPHTILELGLPNARPLLEKLNINYRSAIGLLNHIAQLTRPDIRMFHWHKFKKVWQYLKGTANLKLTLEIRKLPHVVELI</sequence>
<dbReference type="InterPro" id="IPR013103">
    <property type="entry name" value="RVT_2"/>
</dbReference>
<dbReference type="Proteomes" id="UP000037035">
    <property type="component" value="Unassembled WGS sequence"/>
</dbReference>
<dbReference type="VEuPathDB" id="FungiDB:VP01_896g2"/>
<gene>
    <name evidence="4" type="ORF">VP01_896g2</name>
</gene>
<evidence type="ECO:0000313" key="4">
    <source>
        <dbReference type="EMBL" id="KNZ44639.1"/>
    </source>
</evidence>
<feature type="domain" description="Reverse transcriptase Ty1/copia-type" evidence="3">
    <location>
        <begin position="123"/>
        <end position="226"/>
    </location>
</feature>
<feature type="chain" id="PRO_5005567773" description="Reverse transcriptase Ty1/copia-type domain-containing protein" evidence="2">
    <location>
        <begin position="17"/>
        <end position="311"/>
    </location>
</feature>
<evidence type="ECO:0000259" key="3">
    <source>
        <dbReference type="Pfam" id="PF07727"/>
    </source>
</evidence>
<dbReference type="EMBL" id="LAVV01014570">
    <property type="protein sequence ID" value="KNZ44639.1"/>
    <property type="molecule type" value="Genomic_DNA"/>
</dbReference>
<evidence type="ECO:0000256" key="1">
    <source>
        <dbReference type="SAM" id="MobiDB-lite"/>
    </source>
</evidence>
<dbReference type="AlphaFoldDB" id="A0A0L6U7V8"/>
<feature type="signal peptide" evidence="2">
    <location>
        <begin position="1"/>
        <end position="16"/>
    </location>
</feature>
<keyword evidence="2" id="KW-0732">Signal</keyword>
<dbReference type="Pfam" id="PF07727">
    <property type="entry name" value="RVT_2"/>
    <property type="match status" value="1"/>
</dbReference>
<organism evidence="4 5">
    <name type="scientific">Puccinia sorghi</name>
    <dbReference type="NCBI Taxonomy" id="27349"/>
    <lineage>
        <taxon>Eukaryota</taxon>
        <taxon>Fungi</taxon>
        <taxon>Dikarya</taxon>
        <taxon>Basidiomycota</taxon>
        <taxon>Pucciniomycotina</taxon>
        <taxon>Pucciniomycetes</taxon>
        <taxon>Pucciniales</taxon>
        <taxon>Pucciniaceae</taxon>
        <taxon>Puccinia</taxon>
    </lineage>
</organism>
<proteinExistence type="predicted"/>
<protein>
    <recommendedName>
        <fullName evidence="3">Reverse transcriptase Ty1/copia-type domain-containing protein</fullName>
    </recommendedName>
</protein>
<evidence type="ECO:0000256" key="2">
    <source>
        <dbReference type="SAM" id="SignalP"/>
    </source>
</evidence>
<keyword evidence="5" id="KW-1185">Reference proteome</keyword>
<evidence type="ECO:0000313" key="5">
    <source>
        <dbReference type="Proteomes" id="UP000037035"/>
    </source>
</evidence>
<dbReference type="OrthoDB" id="418237at2759"/>
<reference evidence="4 5" key="1">
    <citation type="submission" date="2015-08" db="EMBL/GenBank/DDBJ databases">
        <title>Next Generation Sequencing and Analysis of the Genome of Puccinia sorghi L Schw, the Causal Agent of Maize Common Rust.</title>
        <authorList>
            <person name="Rochi L."/>
            <person name="Burguener G."/>
            <person name="Darino M."/>
            <person name="Turjanski A."/>
            <person name="Kreff E."/>
            <person name="Dieguez M.J."/>
            <person name="Sacco F."/>
        </authorList>
    </citation>
    <scope>NUCLEOTIDE SEQUENCE [LARGE SCALE GENOMIC DNA]</scope>
    <source>
        <strain evidence="4 5">RO10H11247</strain>
    </source>
</reference>
<feature type="compositionally biased region" description="Acidic residues" evidence="1">
    <location>
        <begin position="58"/>
        <end position="73"/>
    </location>
</feature>
<accession>A0A0L6U7V8</accession>
<feature type="region of interest" description="Disordered" evidence="1">
    <location>
        <begin position="34"/>
        <end position="78"/>
    </location>
</feature>